<evidence type="ECO:0000313" key="8">
    <source>
        <dbReference type="EMBL" id="TXR56708.1"/>
    </source>
</evidence>
<dbReference type="RefSeq" id="WP_147925837.1">
    <property type="nucleotide sequence ID" value="NZ_VKAC01000004.1"/>
</dbReference>
<feature type="domain" description="Alcohol dehydrogenase-like C-terminal" evidence="6">
    <location>
        <begin position="204"/>
        <end position="274"/>
    </location>
</feature>
<dbReference type="SUPFAM" id="SSF50129">
    <property type="entry name" value="GroES-like"/>
    <property type="match status" value="1"/>
</dbReference>
<dbReference type="InterPro" id="IPR013149">
    <property type="entry name" value="ADH-like_C"/>
</dbReference>
<evidence type="ECO:0000313" key="9">
    <source>
        <dbReference type="Proteomes" id="UP000321234"/>
    </source>
</evidence>
<protein>
    <submittedName>
        <fullName evidence="8">Zinc-binding dehydrogenase</fullName>
    </submittedName>
</protein>
<dbReference type="Gene3D" id="3.40.50.720">
    <property type="entry name" value="NAD(P)-binding Rossmann-like Domain"/>
    <property type="match status" value="1"/>
</dbReference>
<dbReference type="EMBL" id="VKAC01000004">
    <property type="protein sequence ID" value="TXR56708.1"/>
    <property type="molecule type" value="Genomic_DNA"/>
</dbReference>
<sequence length="407" mass="43181">MRALTWQGKREVSVETVPDPRIEQPTDAVVRITATGLCGSDLHLYEVMGPFLDPGDVLGHEPMGVVEEVGAEVTHIKPGDRVVVPFNISCGHCAMCRTGLQSQCETTQNRETGFGASLFGYTKLYGQVPGGQAEYLRVPQAQYGPVKVPDGVSDERYLYLSDVLPTAWQAVRYAGVSGPRTGGAGSGADAGPAVDSLVVLGLGPIGDMCTRVARHLGVSTVIGIDPVPERRARAQARGTTVIDPGATDDLVGAVRDLTAGRGADAVVDAVGMEAHGSAAKAAHTFVGWLPDAVAERMMRTMGVDRLTALHSAVDLVRRGGTISLSGVYGGAADPMPMLYMFDRQLQLRMGQANVHRWVPEILPLLGDDDPLGVEGFATHHVPLEDAPAAYKTFQEKEDGAVKVVFHP</sequence>
<proteinExistence type="inferred from homology"/>
<dbReference type="Pfam" id="PF00107">
    <property type="entry name" value="ADH_zinc_N"/>
    <property type="match status" value="1"/>
</dbReference>
<evidence type="ECO:0000256" key="5">
    <source>
        <dbReference type="RuleBase" id="RU361277"/>
    </source>
</evidence>
<organism evidence="8 9">
    <name type="scientific">Quadrisphaera setariae</name>
    <dbReference type="NCBI Taxonomy" id="2593304"/>
    <lineage>
        <taxon>Bacteria</taxon>
        <taxon>Bacillati</taxon>
        <taxon>Actinomycetota</taxon>
        <taxon>Actinomycetes</taxon>
        <taxon>Kineosporiales</taxon>
        <taxon>Kineosporiaceae</taxon>
        <taxon>Quadrisphaera</taxon>
    </lineage>
</organism>
<dbReference type="AlphaFoldDB" id="A0A5C8ZHQ3"/>
<dbReference type="Gene3D" id="3.90.180.10">
    <property type="entry name" value="Medium-chain alcohol dehydrogenases, catalytic domain"/>
    <property type="match status" value="1"/>
</dbReference>
<comment type="cofactor">
    <cofactor evidence="1 5">
        <name>Zn(2+)</name>
        <dbReference type="ChEBI" id="CHEBI:29105"/>
    </cofactor>
</comment>
<evidence type="ECO:0000256" key="1">
    <source>
        <dbReference type="ARBA" id="ARBA00001947"/>
    </source>
</evidence>
<dbReference type="InterPro" id="IPR011032">
    <property type="entry name" value="GroES-like_sf"/>
</dbReference>
<dbReference type="SUPFAM" id="SSF51735">
    <property type="entry name" value="NAD(P)-binding Rossmann-fold domains"/>
    <property type="match status" value="1"/>
</dbReference>
<dbReference type="InterPro" id="IPR013154">
    <property type="entry name" value="ADH-like_N"/>
</dbReference>
<feature type="domain" description="Alcohol dehydrogenase-like N-terminal" evidence="7">
    <location>
        <begin position="25"/>
        <end position="145"/>
    </location>
</feature>
<dbReference type="InterPro" id="IPR002328">
    <property type="entry name" value="ADH_Zn_CS"/>
</dbReference>
<dbReference type="OrthoDB" id="241504at2"/>
<dbReference type="PANTHER" id="PTHR42813:SF2">
    <property type="entry name" value="DEHYDROGENASE, ZINC-CONTAINING, PUTATIVE (AFU_ORTHOLOGUE AFUA_2G02810)-RELATED"/>
    <property type="match status" value="1"/>
</dbReference>
<evidence type="ECO:0000256" key="3">
    <source>
        <dbReference type="ARBA" id="ARBA00022833"/>
    </source>
</evidence>
<dbReference type="GO" id="GO:0016491">
    <property type="term" value="F:oxidoreductase activity"/>
    <property type="evidence" value="ECO:0007669"/>
    <property type="project" value="UniProtKB-KW"/>
</dbReference>
<dbReference type="PANTHER" id="PTHR42813">
    <property type="entry name" value="ZINC-TYPE ALCOHOL DEHYDROGENASE-LIKE"/>
    <property type="match status" value="1"/>
</dbReference>
<dbReference type="InterPro" id="IPR036291">
    <property type="entry name" value="NAD(P)-bd_dom_sf"/>
</dbReference>
<evidence type="ECO:0000256" key="4">
    <source>
        <dbReference type="ARBA" id="ARBA00023002"/>
    </source>
</evidence>
<evidence type="ECO:0000259" key="7">
    <source>
        <dbReference type="Pfam" id="PF08240"/>
    </source>
</evidence>
<dbReference type="Pfam" id="PF08240">
    <property type="entry name" value="ADH_N"/>
    <property type="match status" value="1"/>
</dbReference>
<dbReference type="Proteomes" id="UP000321234">
    <property type="component" value="Unassembled WGS sequence"/>
</dbReference>
<dbReference type="PROSITE" id="PS00059">
    <property type="entry name" value="ADH_ZINC"/>
    <property type="match status" value="1"/>
</dbReference>
<evidence type="ECO:0000256" key="2">
    <source>
        <dbReference type="ARBA" id="ARBA00022723"/>
    </source>
</evidence>
<keyword evidence="9" id="KW-1185">Reference proteome</keyword>
<comment type="similarity">
    <text evidence="5">Belongs to the zinc-containing alcohol dehydrogenase family.</text>
</comment>
<keyword evidence="3 5" id="KW-0862">Zinc</keyword>
<keyword evidence="2 5" id="KW-0479">Metal-binding</keyword>
<keyword evidence="4" id="KW-0560">Oxidoreductase</keyword>
<dbReference type="GO" id="GO:0008270">
    <property type="term" value="F:zinc ion binding"/>
    <property type="evidence" value="ECO:0007669"/>
    <property type="project" value="InterPro"/>
</dbReference>
<reference evidence="8 9" key="1">
    <citation type="submission" date="2019-07" db="EMBL/GenBank/DDBJ databases">
        <title>Quadrisphaera sp. strain DD2A genome sequencing and assembly.</title>
        <authorList>
            <person name="Kim I."/>
        </authorList>
    </citation>
    <scope>NUCLEOTIDE SEQUENCE [LARGE SCALE GENOMIC DNA]</scope>
    <source>
        <strain evidence="8 9">DD2A</strain>
    </source>
</reference>
<evidence type="ECO:0000259" key="6">
    <source>
        <dbReference type="Pfam" id="PF00107"/>
    </source>
</evidence>
<gene>
    <name evidence="8" type="ORF">FMM08_08140</name>
</gene>
<accession>A0A5C8ZHQ3</accession>
<comment type="caution">
    <text evidence="8">The sequence shown here is derived from an EMBL/GenBank/DDBJ whole genome shotgun (WGS) entry which is preliminary data.</text>
</comment>
<name>A0A5C8ZHQ3_9ACTN</name>